<dbReference type="OMA" id="CKRNIAD"/>
<sequence>MVTPQFAIPPEFQADLNYVESLDTRSDEEIISSIDTYTPVTSEEKKYIWAFWHSGVKSMPGWCARNVVSWARLSGPSWTIRELDSIPDSPNYVL</sequence>
<dbReference type="RefSeq" id="XP_015703395.1">
    <property type="nucleotide sequence ID" value="XM_015846973.1"/>
</dbReference>
<protein>
    <submittedName>
        <fullName evidence="1">Uncharacterized protein</fullName>
    </submittedName>
</protein>
<dbReference type="GeneID" id="26970351"/>
<evidence type="ECO:0000313" key="2">
    <source>
        <dbReference type="Proteomes" id="UP000002059"/>
    </source>
</evidence>
<dbReference type="HOGENOM" id="CLU_185474_0_0_1"/>
<keyword evidence="2" id="KW-1185">Reference proteome</keyword>
<dbReference type="AlphaFoldDB" id="A0A0A2V280"/>
<dbReference type="KEGG" id="pbl:PAAG_11301"/>
<dbReference type="EMBL" id="KN293994">
    <property type="protein sequence ID" value="KGQ01911.1"/>
    <property type="molecule type" value="Genomic_DNA"/>
</dbReference>
<proteinExistence type="predicted"/>
<gene>
    <name evidence="1" type="ORF">PAAG_11301</name>
</gene>
<name>A0A0A2V280_PARBA</name>
<evidence type="ECO:0000313" key="1">
    <source>
        <dbReference type="EMBL" id="KGQ01911.1"/>
    </source>
</evidence>
<dbReference type="Proteomes" id="UP000002059">
    <property type="component" value="Partially assembled WGS sequence"/>
</dbReference>
<organism evidence="1 2">
    <name type="scientific">Paracoccidioides lutzii (strain ATCC MYA-826 / Pb01)</name>
    <name type="common">Paracoccidioides brasiliensis</name>
    <dbReference type="NCBI Taxonomy" id="502779"/>
    <lineage>
        <taxon>Eukaryota</taxon>
        <taxon>Fungi</taxon>
        <taxon>Dikarya</taxon>
        <taxon>Ascomycota</taxon>
        <taxon>Pezizomycotina</taxon>
        <taxon>Eurotiomycetes</taxon>
        <taxon>Eurotiomycetidae</taxon>
        <taxon>Onygenales</taxon>
        <taxon>Ajellomycetaceae</taxon>
        <taxon>Paracoccidioides</taxon>
    </lineage>
</organism>
<accession>A0A0A2V280</accession>
<dbReference type="OrthoDB" id="409543at2759"/>
<dbReference type="VEuPathDB" id="FungiDB:PAAG_11301"/>
<reference evidence="1 2" key="1">
    <citation type="journal article" date="2011" name="PLoS Genet.">
        <title>Comparative genomic analysis of human fungal pathogens causing paracoccidioidomycosis.</title>
        <authorList>
            <person name="Desjardins C.A."/>
            <person name="Champion M.D."/>
            <person name="Holder J.W."/>
            <person name="Muszewska A."/>
            <person name="Goldberg J."/>
            <person name="Bailao A.M."/>
            <person name="Brigido M.M."/>
            <person name="Ferreira M.E."/>
            <person name="Garcia A.M."/>
            <person name="Grynberg M."/>
            <person name="Gujja S."/>
            <person name="Heiman D.I."/>
            <person name="Henn M.R."/>
            <person name="Kodira C.D."/>
            <person name="Leon-Narvaez H."/>
            <person name="Longo L.V."/>
            <person name="Ma L.J."/>
            <person name="Malavazi I."/>
            <person name="Matsuo A.L."/>
            <person name="Morais F.V."/>
            <person name="Pereira M."/>
            <person name="Rodriguez-Brito S."/>
            <person name="Sakthikumar S."/>
            <person name="Salem-Izacc S.M."/>
            <person name="Sykes S.M."/>
            <person name="Teixeira M.M."/>
            <person name="Vallejo M.C."/>
            <person name="Walter M.E."/>
            <person name="Yandava C."/>
            <person name="Young S."/>
            <person name="Zeng Q."/>
            <person name="Zucker J."/>
            <person name="Felipe M.S."/>
            <person name="Goldman G.H."/>
            <person name="Haas B.J."/>
            <person name="McEwen J.G."/>
            <person name="Nino-Vega G."/>
            <person name="Puccia R."/>
            <person name="San-Blas G."/>
            <person name="Soares C.M."/>
            <person name="Birren B.W."/>
            <person name="Cuomo C.A."/>
        </authorList>
    </citation>
    <scope>NUCLEOTIDE SEQUENCE [LARGE SCALE GENOMIC DNA]</scope>
    <source>
        <strain evidence="2">ATCC MYA-826 / Pb01</strain>
    </source>
</reference>